<dbReference type="eggNOG" id="ENOG502SSS5">
    <property type="taxonomic scope" value="Eukaryota"/>
</dbReference>
<proteinExistence type="predicted"/>
<name>A0A0W0G1E7_MONRR</name>
<evidence type="ECO:0000313" key="1">
    <source>
        <dbReference type="EMBL" id="KTB42396.1"/>
    </source>
</evidence>
<dbReference type="AlphaFoldDB" id="A0A0W0G1E7"/>
<gene>
    <name evidence="1" type="ORF">WG66_5031</name>
</gene>
<evidence type="ECO:0000313" key="2">
    <source>
        <dbReference type="Proteomes" id="UP000054988"/>
    </source>
</evidence>
<reference evidence="1 2" key="1">
    <citation type="submission" date="2015-12" db="EMBL/GenBank/DDBJ databases">
        <title>Draft genome sequence of Moniliophthora roreri, the causal agent of frosty pod rot of cacao.</title>
        <authorList>
            <person name="Aime M.C."/>
            <person name="Diaz-Valderrama J.R."/>
            <person name="Kijpornyongpan T."/>
            <person name="Phillips-Mora W."/>
        </authorList>
    </citation>
    <scope>NUCLEOTIDE SEQUENCE [LARGE SCALE GENOMIC DNA]</scope>
    <source>
        <strain evidence="1 2">MCA 2952</strain>
    </source>
</reference>
<organism evidence="1 2">
    <name type="scientific">Moniliophthora roreri</name>
    <name type="common">Frosty pod rot fungus</name>
    <name type="synonym">Monilia roreri</name>
    <dbReference type="NCBI Taxonomy" id="221103"/>
    <lineage>
        <taxon>Eukaryota</taxon>
        <taxon>Fungi</taxon>
        <taxon>Dikarya</taxon>
        <taxon>Basidiomycota</taxon>
        <taxon>Agaricomycotina</taxon>
        <taxon>Agaricomycetes</taxon>
        <taxon>Agaricomycetidae</taxon>
        <taxon>Agaricales</taxon>
        <taxon>Marasmiineae</taxon>
        <taxon>Marasmiaceae</taxon>
        <taxon>Moniliophthora</taxon>
    </lineage>
</organism>
<protein>
    <submittedName>
        <fullName evidence="1">Uncharacterized protein</fullName>
    </submittedName>
</protein>
<accession>A0A0W0G1E7</accession>
<comment type="caution">
    <text evidence="1">The sequence shown here is derived from an EMBL/GenBank/DDBJ whole genome shotgun (WGS) entry which is preliminary data.</text>
</comment>
<sequence length="441" mass="49315">MNVCKSDRSFKVGLALEFDTHVLAFLTKDLLFQPYWKSSVDEVEWLPNVVRDYSLFLKAMVNWIVLEGFLNKSWHSNRTQLAISAFHDCKVAHGAGVYTSSEVFKSAGISPLLTDVEVFANPSHVARIICAFYTLVYQAYHESGIKSLVLSAMHGTVFASTQLQQQNYYHYLNIYGKERVTCTMCEAALVDYFVDTINKLAVQPYKWSRDATNVPLFDFFEPENVRPALLLKEGNLGHLVFGDMLWSSFGKVIPVKLDPITQLFIEHGIICDPTRALLPTYLCDADKQIWSLVPNFPSNCYNTRLTIRSDSDRSSNESISIGDTTAAVITMDSEPGCRRTWSQTMKPDTISMTSRSRVIDSASANAYLAVNNSNPVIHMVGQAQEEKLYLKIIAKGSSDVSIGPMEYCGNAFIVKGPAGKTVLSLCFEDPTLKANLLEWEA</sequence>
<dbReference type="Proteomes" id="UP000054988">
    <property type="component" value="Unassembled WGS sequence"/>
</dbReference>
<dbReference type="EMBL" id="LATX01001337">
    <property type="protein sequence ID" value="KTB42396.1"/>
    <property type="molecule type" value="Genomic_DNA"/>
</dbReference>